<evidence type="ECO:0000313" key="2">
    <source>
        <dbReference type="EMBL" id="GIQ70302.1"/>
    </source>
</evidence>
<dbReference type="PROSITE" id="PS51257">
    <property type="entry name" value="PROKAR_LIPOPROTEIN"/>
    <property type="match status" value="1"/>
</dbReference>
<keyword evidence="3" id="KW-1185">Reference proteome</keyword>
<dbReference type="PANTHER" id="PTHR43649">
    <property type="entry name" value="ARABINOSE-BINDING PROTEIN-RELATED"/>
    <property type="match status" value="1"/>
</dbReference>
<reference evidence="2" key="1">
    <citation type="submission" date="2021-04" db="EMBL/GenBank/DDBJ databases">
        <title>Draft genome sequence of Xylanibacillus composti strain K13.</title>
        <authorList>
            <person name="Uke A."/>
            <person name="Chhe C."/>
            <person name="Baramee S."/>
            <person name="Kosugi A."/>
        </authorList>
    </citation>
    <scope>NUCLEOTIDE SEQUENCE</scope>
    <source>
        <strain evidence="2">K13</strain>
    </source>
</reference>
<accession>A0A8J4H649</accession>
<evidence type="ECO:0000256" key="1">
    <source>
        <dbReference type="SAM" id="SignalP"/>
    </source>
</evidence>
<dbReference type="InterPro" id="IPR050490">
    <property type="entry name" value="Bact_solute-bd_prot1"/>
</dbReference>
<dbReference type="RefSeq" id="WP_213413082.1">
    <property type="nucleotide sequence ID" value="NZ_BOVK01000043.1"/>
</dbReference>
<evidence type="ECO:0000313" key="3">
    <source>
        <dbReference type="Proteomes" id="UP000677918"/>
    </source>
</evidence>
<dbReference type="Gene3D" id="3.40.190.10">
    <property type="entry name" value="Periplasmic binding protein-like II"/>
    <property type="match status" value="2"/>
</dbReference>
<dbReference type="AlphaFoldDB" id="A0A8J4H649"/>
<dbReference type="InterPro" id="IPR006059">
    <property type="entry name" value="SBP"/>
</dbReference>
<feature type="chain" id="PRO_5038689840" evidence="1">
    <location>
        <begin position="22"/>
        <end position="438"/>
    </location>
</feature>
<proteinExistence type="predicted"/>
<dbReference type="SUPFAM" id="SSF53850">
    <property type="entry name" value="Periplasmic binding protein-like II"/>
    <property type="match status" value="1"/>
</dbReference>
<organism evidence="2 3">
    <name type="scientific">Xylanibacillus composti</name>
    <dbReference type="NCBI Taxonomy" id="1572762"/>
    <lineage>
        <taxon>Bacteria</taxon>
        <taxon>Bacillati</taxon>
        <taxon>Bacillota</taxon>
        <taxon>Bacilli</taxon>
        <taxon>Bacillales</taxon>
        <taxon>Paenibacillaceae</taxon>
        <taxon>Xylanibacillus</taxon>
    </lineage>
</organism>
<keyword evidence="1" id="KW-0732">Signal</keyword>
<comment type="caution">
    <text evidence="2">The sequence shown here is derived from an EMBL/GenBank/DDBJ whole genome shotgun (WGS) entry which is preliminary data.</text>
</comment>
<dbReference type="Pfam" id="PF01547">
    <property type="entry name" value="SBP_bac_1"/>
    <property type="match status" value="1"/>
</dbReference>
<name>A0A8J4H649_9BACL</name>
<protein>
    <submittedName>
        <fullName evidence="2">ABC transporter substrate-binding protein</fullName>
    </submittedName>
</protein>
<dbReference type="Proteomes" id="UP000677918">
    <property type="component" value="Unassembled WGS sequence"/>
</dbReference>
<sequence>MRIWKQAMLSFLVILLGAACSDRQGGDQIAAREKENLTLTIWHNWTGQDGKAAAMQALLRKYHAQHPNVELVDVGLLTDNYKTSLRTAAAADELPDLFVMWPGVMTKELELAGLIQPIDSILEFRPDWKDGFLPGALDSFTIDGHIYAVPMNLAPSSFLYYNQAIFDDYEVAVPSTWEELEAAVETFNEHGVIPIALGNTAPWVVQSTIFSTLANRITGTEWFEKAVAQDGAAFTDPIFVKALRFLQDFHAKEPFQDTYYSLNETQMADLFLNGEAAMFFNGGWAVSYLVEHAPKNMLENIHVTIMPPIEGGLGNPKSTSGIVGTGLGVNRKLSGEQLAAALELYYLLAGPEGQQATLDSNTLVSYNLALDESKAHPLFVELYQLVKQLDIHPVYDSRLSGAAAAALNNGLQELLSGAEPEEIALKIQQAHAEAVSMK</sequence>
<gene>
    <name evidence="2" type="ORF">XYCOK13_31260</name>
</gene>
<dbReference type="EMBL" id="BOVK01000043">
    <property type="protein sequence ID" value="GIQ70302.1"/>
    <property type="molecule type" value="Genomic_DNA"/>
</dbReference>
<dbReference type="PANTHER" id="PTHR43649:SF12">
    <property type="entry name" value="DIACETYLCHITOBIOSE BINDING PROTEIN DASA"/>
    <property type="match status" value="1"/>
</dbReference>
<feature type="signal peptide" evidence="1">
    <location>
        <begin position="1"/>
        <end position="21"/>
    </location>
</feature>